<dbReference type="InterPro" id="IPR001128">
    <property type="entry name" value="Cyt_P450"/>
</dbReference>
<dbReference type="SUPFAM" id="SSF48264">
    <property type="entry name" value="Cytochrome P450"/>
    <property type="match status" value="1"/>
</dbReference>
<comment type="subcellular location">
    <subcellularLocation>
        <location evidence="2">Membrane</location>
    </subcellularLocation>
</comment>
<evidence type="ECO:0000256" key="5">
    <source>
        <dbReference type="ARBA" id="ARBA00022692"/>
    </source>
</evidence>
<evidence type="ECO:0000256" key="10">
    <source>
        <dbReference type="ARBA" id="ARBA00023033"/>
    </source>
</evidence>
<comment type="caution">
    <text evidence="12">The sequence shown here is derived from an EMBL/GenBank/DDBJ whole genome shotgun (WGS) entry which is preliminary data.</text>
</comment>
<sequence length="78" mass="8693">MSAQGLCGSDASVSMKILFVLRTMINPEVQKQGQAEIDSVIGHDRFPQLADRDQLPYVSVLYLEVLPILLHPLVFRIA</sequence>
<evidence type="ECO:0008006" key="14">
    <source>
        <dbReference type="Google" id="ProtNLM"/>
    </source>
</evidence>
<keyword evidence="7" id="KW-1133">Transmembrane helix</keyword>
<keyword evidence="6" id="KW-0479">Metal-binding</keyword>
<keyword evidence="5" id="KW-0812">Transmembrane</keyword>
<reference evidence="12 13" key="1">
    <citation type="journal article" date="2018" name="Sci. Rep.">
        <title>Genome sequence of the cauliflower mushroom Sparassis crispa (Hanabiratake) and its association with beneficial usage.</title>
        <authorList>
            <person name="Kiyama R."/>
            <person name="Furutani Y."/>
            <person name="Kawaguchi K."/>
            <person name="Nakanishi T."/>
        </authorList>
    </citation>
    <scope>NUCLEOTIDE SEQUENCE [LARGE SCALE GENOMIC DNA]</scope>
</reference>
<dbReference type="InterPro" id="IPR036396">
    <property type="entry name" value="Cyt_P450_sf"/>
</dbReference>
<dbReference type="Gene3D" id="1.10.630.10">
    <property type="entry name" value="Cytochrome P450"/>
    <property type="match status" value="1"/>
</dbReference>
<dbReference type="RefSeq" id="XP_027617358.1">
    <property type="nucleotide sequence ID" value="XM_027761557.1"/>
</dbReference>
<dbReference type="InterPro" id="IPR050364">
    <property type="entry name" value="Cytochrome_P450_fung"/>
</dbReference>
<keyword evidence="10" id="KW-0503">Monooxygenase</keyword>
<keyword evidence="11" id="KW-0472">Membrane</keyword>
<evidence type="ECO:0000256" key="3">
    <source>
        <dbReference type="ARBA" id="ARBA00010617"/>
    </source>
</evidence>
<keyword evidence="9" id="KW-0408">Iron</keyword>
<comment type="similarity">
    <text evidence="3">Belongs to the cytochrome P450 family.</text>
</comment>
<dbReference type="GO" id="GO:0005506">
    <property type="term" value="F:iron ion binding"/>
    <property type="evidence" value="ECO:0007669"/>
    <property type="project" value="InterPro"/>
</dbReference>
<keyword evidence="4" id="KW-0349">Heme</keyword>
<evidence type="ECO:0000256" key="9">
    <source>
        <dbReference type="ARBA" id="ARBA00023004"/>
    </source>
</evidence>
<evidence type="ECO:0000256" key="1">
    <source>
        <dbReference type="ARBA" id="ARBA00001971"/>
    </source>
</evidence>
<dbReference type="Proteomes" id="UP000287166">
    <property type="component" value="Unassembled WGS sequence"/>
</dbReference>
<dbReference type="InParanoid" id="A0A401GW51"/>
<dbReference type="Pfam" id="PF00067">
    <property type="entry name" value="p450"/>
    <property type="match status" value="1"/>
</dbReference>
<accession>A0A401GW51</accession>
<dbReference type="PANTHER" id="PTHR46300:SF2">
    <property type="entry name" value="CYTOCHROME P450 MONOOXYGENASE ALNH-RELATED"/>
    <property type="match status" value="1"/>
</dbReference>
<dbReference type="PANTHER" id="PTHR46300">
    <property type="entry name" value="P450, PUTATIVE (EUROFUNG)-RELATED-RELATED"/>
    <property type="match status" value="1"/>
</dbReference>
<dbReference type="GO" id="GO:0016020">
    <property type="term" value="C:membrane"/>
    <property type="evidence" value="ECO:0007669"/>
    <property type="project" value="UniProtKB-SubCell"/>
</dbReference>
<evidence type="ECO:0000256" key="7">
    <source>
        <dbReference type="ARBA" id="ARBA00022989"/>
    </source>
</evidence>
<dbReference type="GO" id="GO:0020037">
    <property type="term" value="F:heme binding"/>
    <property type="evidence" value="ECO:0007669"/>
    <property type="project" value="InterPro"/>
</dbReference>
<evidence type="ECO:0000256" key="6">
    <source>
        <dbReference type="ARBA" id="ARBA00022723"/>
    </source>
</evidence>
<evidence type="ECO:0000256" key="8">
    <source>
        <dbReference type="ARBA" id="ARBA00023002"/>
    </source>
</evidence>
<dbReference type="GeneID" id="38783362"/>
<evidence type="ECO:0000256" key="4">
    <source>
        <dbReference type="ARBA" id="ARBA00022617"/>
    </source>
</evidence>
<dbReference type="STRING" id="139825.A0A401GW51"/>
<dbReference type="EMBL" id="BFAD01000009">
    <property type="protein sequence ID" value="GBE86445.1"/>
    <property type="molecule type" value="Genomic_DNA"/>
</dbReference>
<proteinExistence type="inferred from homology"/>
<dbReference type="GO" id="GO:0004497">
    <property type="term" value="F:monooxygenase activity"/>
    <property type="evidence" value="ECO:0007669"/>
    <property type="project" value="UniProtKB-KW"/>
</dbReference>
<protein>
    <recommendedName>
        <fullName evidence="14">Cytochrome P450</fullName>
    </recommendedName>
</protein>
<evidence type="ECO:0000313" key="13">
    <source>
        <dbReference type="Proteomes" id="UP000287166"/>
    </source>
</evidence>
<gene>
    <name evidence="12" type="ORF">SCP_0903240</name>
</gene>
<organism evidence="12 13">
    <name type="scientific">Sparassis crispa</name>
    <dbReference type="NCBI Taxonomy" id="139825"/>
    <lineage>
        <taxon>Eukaryota</taxon>
        <taxon>Fungi</taxon>
        <taxon>Dikarya</taxon>
        <taxon>Basidiomycota</taxon>
        <taxon>Agaricomycotina</taxon>
        <taxon>Agaricomycetes</taxon>
        <taxon>Polyporales</taxon>
        <taxon>Sparassidaceae</taxon>
        <taxon>Sparassis</taxon>
    </lineage>
</organism>
<comment type="cofactor">
    <cofactor evidence="1">
        <name>heme</name>
        <dbReference type="ChEBI" id="CHEBI:30413"/>
    </cofactor>
</comment>
<keyword evidence="8" id="KW-0560">Oxidoreductase</keyword>
<evidence type="ECO:0000256" key="11">
    <source>
        <dbReference type="ARBA" id="ARBA00023136"/>
    </source>
</evidence>
<keyword evidence="13" id="KW-1185">Reference proteome</keyword>
<dbReference type="GO" id="GO:0016705">
    <property type="term" value="F:oxidoreductase activity, acting on paired donors, with incorporation or reduction of molecular oxygen"/>
    <property type="evidence" value="ECO:0007669"/>
    <property type="project" value="InterPro"/>
</dbReference>
<evidence type="ECO:0000256" key="2">
    <source>
        <dbReference type="ARBA" id="ARBA00004370"/>
    </source>
</evidence>
<dbReference type="AlphaFoldDB" id="A0A401GW51"/>
<name>A0A401GW51_9APHY</name>
<dbReference type="OrthoDB" id="2789670at2759"/>
<evidence type="ECO:0000313" key="12">
    <source>
        <dbReference type="EMBL" id="GBE86445.1"/>
    </source>
</evidence>